<name>A0A813X3N5_ADIRI</name>
<dbReference type="EMBL" id="CAJNOR010000272">
    <property type="protein sequence ID" value="CAF0862734.1"/>
    <property type="molecule type" value="Genomic_DNA"/>
</dbReference>
<keyword evidence="3" id="KW-1133">Transmembrane helix</keyword>
<evidence type="ECO:0000313" key="5">
    <source>
        <dbReference type="Proteomes" id="UP000663828"/>
    </source>
</evidence>
<feature type="compositionally biased region" description="Polar residues" evidence="2">
    <location>
        <begin position="214"/>
        <end position="234"/>
    </location>
</feature>
<feature type="transmembrane region" description="Helical" evidence="3">
    <location>
        <begin position="36"/>
        <end position="57"/>
    </location>
</feature>
<feature type="region of interest" description="Disordered" evidence="2">
    <location>
        <begin position="308"/>
        <end position="351"/>
    </location>
</feature>
<feature type="compositionally biased region" description="Low complexity" evidence="2">
    <location>
        <begin position="78"/>
        <end position="88"/>
    </location>
</feature>
<feature type="coiled-coil region" evidence="1">
    <location>
        <begin position="503"/>
        <end position="537"/>
    </location>
</feature>
<feature type="compositionally biased region" description="Acidic residues" evidence="2">
    <location>
        <begin position="137"/>
        <end position="158"/>
    </location>
</feature>
<evidence type="ECO:0000256" key="3">
    <source>
        <dbReference type="SAM" id="Phobius"/>
    </source>
</evidence>
<gene>
    <name evidence="4" type="ORF">XAT740_LOCUS6076</name>
</gene>
<organism evidence="4 5">
    <name type="scientific">Adineta ricciae</name>
    <name type="common">Rotifer</name>
    <dbReference type="NCBI Taxonomy" id="249248"/>
    <lineage>
        <taxon>Eukaryota</taxon>
        <taxon>Metazoa</taxon>
        <taxon>Spiralia</taxon>
        <taxon>Gnathifera</taxon>
        <taxon>Rotifera</taxon>
        <taxon>Eurotatoria</taxon>
        <taxon>Bdelloidea</taxon>
        <taxon>Adinetida</taxon>
        <taxon>Adinetidae</taxon>
        <taxon>Adineta</taxon>
    </lineage>
</organism>
<keyword evidence="1" id="KW-0175">Coiled coil</keyword>
<feature type="compositionally biased region" description="Polar residues" evidence="2">
    <location>
        <begin position="316"/>
        <end position="351"/>
    </location>
</feature>
<reference evidence="4" key="1">
    <citation type="submission" date="2021-02" db="EMBL/GenBank/DDBJ databases">
        <authorList>
            <person name="Nowell W R."/>
        </authorList>
    </citation>
    <scope>NUCLEOTIDE SEQUENCE</scope>
</reference>
<feature type="coiled-coil region" evidence="1">
    <location>
        <begin position="566"/>
        <end position="669"/>
    </location>
</feature>
<sequence length="681" mass="77510">MSFTSTLTLAHSASNNRTRLLSESTTAGLFMDFTGILFGFLVIIVVVLFLGALNYFLSRSQSNVSISEKKSTSDLINQTQSQTSSSRTNACSMRRKQARLAKKNQRLQQANTINENLNSNTNEKHEAQSTISKGEGGGEEEEEQSSVQPTDDDNEEFYDAMKNDEVINDSPSTSIPPDEEPLVPVKQRKKNKVNSKPSIESILPKPQASVVPVKQTQTSIPSPNIPIDQNSKSNARLPPSYNLYAYPTQKSLPPRFQQRQHRDLNSAEKLRRRKPSTPIRKSAIQPEAAARQNDFVPLSIRQQTSNKNNHLESSHHNGYSSESDNLSETPSTIHTDNAKRSSTISTSTDSQLDLVRSLSTSNSFVNDLVTLFDRVPFSSDELELILNKISTKQLLNRQDWQRLLATNSAKNDKTIERILDETYRSQAKILAIELQNEKNRVLELTKTNAEMENTVRQLQQPNNSLIPYQQTIHSYQMQLRRLTDDNTRLAHQLHAYSMMPGSINELKQQQQILQEQLQQLTQRNSALEQEIADGQLASKHAAEIYKKADAQKQERIEQMLIDLNKYKKIDKDLAALQQKHKGLEKSSKTKLNDLIQERNELQKSCEKLQEQLQQDEQIKHQYDELVQNQTQVANLDELQQELAEVKAKNDTLRQRNLKIMEQLNKLRNNNSENQTISTDAI</sequence>
<proteinExistence type="predicted"/>
<evidence type="ECO:0000313" key="4">
    <source>
        <dbReference type="EMBL" id="CAF0862734.1"/>
    </source>
</evidence>
<feature type="compositionally biased region" description="Basic and acidic residues" evidence="2">
    <location>
        <begin position="260"/>
        <end position="269"/>
    </location>
</feature>
<dbReference type="AlphaFoldDB" id="A0A813X3N5"/>
<protein>
    <submittedName>
        <fullName evidence="4">Uncharacterized protein</fullName>
    </submittedName>
</protein>
<feature type="region of interest" description="Disordered" evidence="2">
    <location>
        <begin position="113"/>
        <end position="295"/>
    </location>
</feature>
<feature type="region of interest" description="Disordered" evidence="2">
    <location>
        <begin position="67"/>
        <end position="96"/>
    </location>
</feature>
<evidence type="ECO:0000256" key="2">
    <source>
        <dbReference type="SAM" id="MobiDB-lite"/>
    </source>
</evidence>
<keyword evidence="5" id="KW-1185">Reference proteome</keyword>
<dbReference type="Proteomes" id="UP000663828">
    <property type="component" value="Unassembled WGS sequence"/>
</dbReference>
<evidence type="ECO:0000256" key="1">
    <source>
        <dbReference type="SAM" id="Coils"/>
    </source>
</evidence>
<keyword evidence="3" id="KW-0472">Membrane</keyword>
<keyword evidence="3" id="KW-0812">Transmembrane</keyword>
<accession>A0A813X3N5</accession>
<comment type="caution">
    <text evidence="4">The sequence shown here is derived from an EMBL/GenBank/DDBJ whole genome shotgun (WGS) entry which is preliminary data.</text>
</comment>